<dbReference type="Proteomes" id="UP000593571">
    <property type="component" value="Unassembled WGS sequence"/>
</dbReference>
<keyword evidence="3" id="KW-1185">Reference proteome</keyword>
<protein>
    <submittedName>
        <fullName evidence="2">Angel-like protein 2</fullName>
    </submittedName>
</protein>
<accession>A0A7J8BB62</accession>
<organism evidence="2 3">
    <name type="scientific">Rousettus aegyptiacus</name>
    <name type="common">Egyptian fruit bat</name>
    <name type="synonym">Pteropus aegyptiacus</name>
    <dbReference type="NCBI Taxonomy" id="9407"/>
    <lineage>
        <taxon>Eukaryota</taxon>
        <taxon>Metazoa</taxon>
        <taxon>Chordata</taxon>
        <taxon>Craniata</taxon>
        <taxon>Vertebrata</taxon>
        <taxon>Euteleostomi</taxon>
        <taxon>Mammalia</taxon>
        <taxon>Eutheria</taxon>
        <taxon>Laurasiatheria</taxon>
        <taxon>Chiroptera</taxon>
        <taxon>Yinpterochiroptera</taxon>
        <taxon>Pteropodoidea</taxon>
        <taxon>Pteropodidae</taxon>
        <taxon>Rousettinae</taxon>
        <taxon>Rousettus</taxon>
    </lineage>
</organism>
<dbReference type="InterPro" id="IPR045816">
    <property type="entry name" value="ANGEL2_N"/>
</dbReference>
<dbReference type="AlphaFoldDB" id="A0A7J8BB62"/>
<reference evidence="2 3" key="1">
    <citation type="journal article" date="2020" name="Nature">
        <title>Six reference-quality genomes reveal evolution of bat adaptations.</title>
        <authorList>
            <person name="Jebb D."/>
            <person name="Huang Z."/>
            <person name="Pippel M."/>
            <person name="Hughes G.M."/>
            <person name="Lavrichenko K."/>
            <person name="Devanna P."/>
            <person name="Winkler S."/>
            <person name="Jermiin L.S."/>
            <person name="Skirmuntt E.C."/>
            <person name="Katzourakis A."/>
            <person name="Burkitt-Gray L."/>
            <person name="Ray D.A."/>
            <person name="Sullivan K.A.M."/>
            <person name="Roscito J.G."/>
            <person name="Kirilenko B.M."/>
            <person name="Davalos L.M."/>
            <person name="Corthals A.P."/>
            <person name="Power M.L."/>
            <person name="Jones G."/>
            <person name="Ransome R.D."/>
            <person name="Dechmann D.K.N."/>
            <person name="Locatelli A.G."/>
            <person name="Puechmaille S.J."/>
            <person name="Fedrigo O."/>
            <person name="Jarvis E.D."/>
            <person name="Hiller M."/>
            <person name="Vernes S.C."/>
            <person name="Myers E.W."/>
            <person name="Teeling E.C."/>
        </authorList>
    </citation>
    <scope>NUCLEOTIDE SEQUENCE [LARGE SCALE GENOMIC DNA]</scope>
    <source>
        <strain evidence="2">MRouAeg1</strain>
        <tissue evidence="2">Muscle</tissue>
    </source>
</reference>
<dbReference type="Pfam" id="PF19339">
    <property type="entry name" value="ANGEL2_N"/>
    <property type="match status" value="1"/>
</dbReference>
<comment type="caution">
    <text evidence="2">The sequence shown here is derived from an EMBL/GenBank/DDBJ whole genome shotgun (WGS) entry which is preliminary data.</text>
</comment>
<evidence type="ECO:0000313" key="2">
    <source>
        <dbReference type="EMBL" id="KAF6396093.1"/>
    </source>
</evidence>
<proteinExistence type="predicted"/>
<dbReference type="EMBL" id="JACASE010000017">
    <property type="protein sequence ID" value="KAF6396093.1"/>
    <property type="molecule type" value="Genomic_DNA"/>
</dbReference>
<name>A0A7J8BB62_ROUAE</name>
<evidence type="ECO:0000313" key="3">
    <source>
        <dbReference type="Proteomes" id="UP000593571"/>
    </source>
</evidence>
<sequence>MEAWRCVRRGYGRCVVGRGRYPMLPHHQKSLGRDWTTPWENLQRCCWNRHISSCMRWPGHYSRAPYPYFSSRHFSLNWRPPCLFESGTQFQYWNWRPDNLSQTSLIHLSSYIMNSEGDEPSSKRRKHQGKGDMYLGAEVDISHRLMETFIFNPQENLLQVLEAFGVCFQPVVFF</sequence>
<gene>
    <name evidence="2" type="ORF">HJG63_000654</name>
</gene>
<evidence type="ECO:0000259" key="1">
    <source>
        <dbReference type="Pfam" id="PF19339"/>
    </source>
</evidence>
<feature type="domain" description="Protein angel homolog 2 N-terminal" evidence="1">
    <location>
        <begin position="23"/>
        <end position="138"/>
    </location>
</feature>